<dbReference type="Proteomes" id="UP000003856">
    <property type="component" value="Unassembled WGS sequence"/>
</dbReference>
<protein>
    <submittedName>
        <fullName evidence="1">Phosphate acetyltransferase</fullName>
    </submittedName>
</protein>
<dbReference type="OrthoDB" id="8794292at2"/>
<dbReference type="SUPFAM" id="SSF56784">
    <property type="entry name" value="HAD-like"/>
    <property type="match status" value="1"/>
</dbReference>
<name>C5SZL9_ACIDE</name>
<dbReference type="PATRIC" id="fig|573060.9.peg.5241"/>
<dbReference type="RefSeq" id="WP_005792729.1">
    <property type="nucleotide sequence ID" value="NZ_ACQT01000001.1"/>
</dbReference>
<comment type="caution">
    <text evidence="1">The sequence shown here is derived from an EMBL/GenBank/DDBJ whole genome shotgun (WGS) entry which is preliminary data.</text>
</comment>
<evidence type="ECO:0000313" key="2">
    <source>
        <dbReference type="Proteomes" id="UP000003856"/>
    </source>
</evidence>
<reference evidence="1 2" key="1">
    <citation type="submission" date="2009-05" db="EMBL/GenBank/DDBJ databases">
        <title>The draft genome of Acidovorax delafieldii 2AN.</title>
        <authorList>
            <consortium name="US DOE Joint Genome Institute (JGI-PGF)"/>
            <person name="Lucas S."/>
            <person name="Copeland A."/>
            <person name="Lapidus A."/>
            <person name="Glavina del Rio T."/>
            <person name="Tice H."/>
            <person name="Bruce D."/>
            <person name="Goodwin L."/>
            <person name="Pitluck S."/>
            <person name="Larimer F."/>
            <person name="Land M.L."/>
            <person name="Hauser L."/>
            <person name="Shelobolina E.S."/>
            <person name="Picardal F."/>
            <person name="Roden E."/>
            <person name="Emerson D."/>
        </authorList>
    </citation>
    <scope>NUCLEOTIDE SEQUENCE [LARGE SCALE GENOMIC DNA]</scope>
    <source>
        <strain evidence="1 2">2AN</strain>
    </source>
</reference>
<evidence type="ECO:0000313" key="1">
    <source>
        <dbReference type="EMBL" id="EER62415.1"/>
    </source>
</evidence>
<dbReference type="InterPro" id="IPR036412">
    <property type="entry name" value="HAD-like_sf"/>
</dbReference>
<proteinExistence type="predicted"/>
<organism evidence="1 2">
    <name type="scientific">Acidovorax delafieldii 2AN</name>
    <dbReference type="NCBI Taxonomy" id="573060"/>
    <lineage>
        <taxon>Bacteria</taxon>
        <taxon>Pseudomonadati</taxon>
        <taxon>Pseudomonadota</taxon>
        <taxon>Betaproteobacteria</taxon>
        <taxon>Burkholderiales</taxon>
        <taxon>Comamonadaceae</taxon>
        <taxon>Acidovorax</taxon>
    </lineage>
</organism>
<dbReference type="Gene3D" id="3.40.50.1000">
    <property type="entry name" value="HAD superfamily/HAD-like"/>
    <property type="match status" value="1"/>
</dbReference>
<keyword evidence="1" id="KW-0808">Transferase</keyword>
<gene>
    <name evidence="1" type="ORF">AcdelDRAFT_0099</name>
</gene>
<dbReference type="AlphaFoldDB" id="C5SZL9"/>
<keyword evidence="2" id="KW-1185">Reference proteome</keyword>
<dbReference type="InterPro" id="IPR023214">
    <property type="entry name" value="HAD_sf"/>
</dbReference>
<dbReference type="EMBL" id="ACQT01000001">
    <property type="protein sequence ID" value="EER62415.1"/>
    <property type="molecule type" value="Genomic_DNA"/>
</dbReference>
<accession>C5SZL9</accession>
<sequence length="212" mass="23648">MTTRPLIALDADGVLLDYSLAYAHLWERAFGYFPKELDKDAYWPLDRWEVEALDGERLSIFKACMDEHFWSTIPAVEHAVQACHRLHDAGFNLVCVTALRPQFQNARLRNLRDAGFPIERVIATGRSTGDRSPKAEAIEHLGAAAFVDDYLPYFKGIKPGTHLALVCRGSTRSPNVGLDLEIVHSQHSSLAAFADWMLRSGPGNSGIRSRIS</sequence>
<dbReference type="GO" id="GO:0016740">
    <property type="term" value="F:transferase activity"/>
    <property type="evidence" value="ECO:0007669"/>
    <property type="project" value="UniProtKB-KW"/>
</dbReference>